<dbReference type="EC" id="1.3.99.-" evidence="14"/>
<keyword evidence="10 14" id="KW-0560">Oxidoreductase</keyword>
<evidence type="ECO:0000256" key="6">
    <source>
        <dbReference type="ARBA" id="ARBA00022617"/>
    </source>
</evidence>
<dbReference type="GO" id="GO:0006782">
    <property type="term" value="P:protoporphyrinogen IX biosynthetic process"/>
    <property type="evidence" value="ECO:0007669"/>
    <property type="project" value="UniProtKB-UniRule"/>
</dbReference>
<evidence type="ECO:0000313" key="16">
    <source>
        <dbReference type="Proteomes" id="UP001161580"/>
    </source>
</evidence>
<dbReference type="PANTHER" id="PTHR40255">
    <property type="entry name" value="UPF0093 MEMBRANE PROTEIN SLR1790"/>
    <property type="match status" value="1"/>
</dbReference>
<keyword evidence="11 14" id="KW-0408">Iron</keyword>
<comment type="similarity">
    <text evidence="3 14">Belongs to the HemJ family.</text>
</comment>
<accession>A0AAE3QG40</accession>
<comment type="subunit">
    <text evidence="14">Homodimer.</text>
</comment>
<evidence type="ECO:0000256" key="11">
    <source>
        <dbReference type="ARBA" id="ARBA00023004"/>
    </source>
</evidence>
<feature type="binding site" description="axial binding residue" evidence="14">
    <location>
        <position position="124"/>
    </location>
    <ligand>
        <name>heme</name>
        <dbReference type="ChEBI" id="CHEBI:30413"/>
    </ligand>
    <ligandPart>
        <name>Fe</name>
        <dbReference type="ChEBI" id="CHEBI:18248"/>
    </ligandPart>
</feature>
<evidence type="ECO:0000256" key="12">
    <source>
        <dbReference type="ARBA" id="ARBA00023136"/>
    </source>
</evidence>
<keyword evidence="5 14" id="KW-1003">Cell membrane</keyword>
<comment type="cofactor">
    <cofactor evidence="14">
        <name>heme b</name>
        <dbReference type="ChEBI" id="CHEBI:60344"/>
    </cofactor>
    <text evidence="14">Binds 1 heme b (iron(II)-protoporphyrin IX) group per subunit.</text>
</comment>
<sequence>MAMERQTDSSVGARARMRAAIAFAVFVALVAGLYLLQPDSFDLWIKAFHIVAVISWMVGLLYMPRLFVYHTDAEPGSVQSETFTVMEQRLLNVIMRPAMMIAWVLGLYLAWSFYGFHGGWLHAKIALVVVLSWYHEHLAKAVGQFAVDGERKSARYWRLMNEIPTVLMICIVVLVVVKPF</sequence>
<evidence type="ECO:0000256" key="7">
    <source>
        <dbReference type="ARBA" id="ARBA00022692"/>
    </source>
</evidence>
<dbReference type="InterPro" id="IPR005265">
    <property type="entry name" value="HemJ-like"/>
</dbReference>
<dbReference type="GO" id="GO:0070818">
    <property type="term" value="F:protoporphyrinogen oxidase activity"/>
    <property type="evidence" value="ECO:0007669"/>
    <property type="project" value="UniProtKB-UniRule"/>
</dbReference>
<evidence type="ECO:0000256" key="2">
    <source>
        <dbReference type="ARBA" id="ARBA00005073"/>
    </source>
</evidence>
<feature type="transmembrane region" description="Helical" evidence="14">
    <location>
        <begin position="156"/>
        <end position="177"/>
    </location>
</feature>
<protein>
    <recommendedName>
        <fullName evidence="4 14">Protoporphyrinogen IX oxidase</fullName>
        <shortName evidence="14">PPO</shortName>
        <ecNumber evidence="14">1.3.99.-</ecNumber>
    </recommendedName>
</protein>
<evidence type="ECO:0000256" key="4">
    <source>
        <dbReference type="ARBA" id="ARBA00017504"/>
    </source>
</evidence>
<evidence type="ECO:0000256" key="5">
    <source>
        <dbReference type="ARBA" id="ARBA00022475"/>
    </source>
</evidence>
<dbReference type="PANTHER" id="PTHR40255:SF1">
    <property type="entry name" value="PROTOPORPHYRINOGEN IX OXIDASE"/>
    <property type="match status" value="1"/>
</dbReference>
<dbReference type="HAMAP" id="MF_02239">
    <property type="entry name" value="HemJ"/>
    <property type="match status" value="1"/>
</dbReference>
<organism evidence="15 16">
    <name type="scientific">Ferirhizobium litorale</name>
    <dbReference type="NCBI Taxonomy" id="2927786"/>
    <lineage>
        <taxon>Bacteria</taxon>
        <taxon>Pseudomonadati</taxon>
        <taxon>Pseudomonadota</taxon>
        <taxon>Alphaproteobacteria</taxon>
        <taxon>Hyphomicrobiales</taxon>
        <taxon>Rhizobiaceae</taxon>
        <taxon>Ferirhizobium</taxon>
    </lineage>
</organism>
<dbReference type="EMBL" id="JALDYZ010000007">
    <property type="protein sequence ID" value="MDI7923273.1"/>
    <property type="molecule type" value="Genomic_DNA"/>
</dbReference>
<evidence type="ECO:0000256" key="1">
    <source>
        <dbReference type="ARBA" id="ARBA00004651"/>
    </source>
</evidence>
<evidence type="ECO:0000256" key="10">
    <source>
        <dbReference type="ARBA" id="ARBA00023002"/>
    </source>
</evidence>
<comment type="catalytic activity">
    <reaction evidence="13 14">
        <text>protoporphyrinogen IX + 3 A = protoporphyrin IX + 3 AH2</text>
        <dbReference type="Rhea" id="RHEA:62000"/>
        <dbReference type="ChEBI" id="CHEBI:13193"/>
        <dbReference type="ChEBI" id="CHEBI:17499"/>
        <dbReference type="ChEBI" id="CHEBI:57306"/>
        <dbReference type="ChEBI" id="CHEBI:57307"/>
    </reaction>
</comment>
<proteinExistence type="inferred from homology"/>
<comment type="subcellular location">
    <subcellularLocation>
        <location evidence="1 14">Cell membrane</location>
        <topology evidence="1 14">Multi-pass membrane protein</topology>
    </subcellularLocation>
</comment>
<dbReference type="NCBIfam" id="TIGR00701">
    <property type="entry name" value="protoporphyrinogen oxidase HemJ"/>
    <property type="match status" value="1"/>
</dbReference>
<feature type="transmembrane region" description="Helical" evidence="14">
    <location>
        <begin position="117"/>
        <end position="135"/>
    </location>
</feature>
<evidence type="ECO:0000313" key="15">
    <source>
        <dbReference type="EMBL" id="MDI7923273.1"/>
    </source>
</evidence>
<keyword evidence="7 14" id="KW-0812">Transmembrane</keyword>
<keyword evidence="6 14" id="KW-0349">Heme</keyword>
<dbReference type="RefSeq" id="WP_311787491.1">
    <property type="nucleotide sequence ID" value="NZ_JALDYY010000009.1"/>
</dbReference>
<comment type="pathway">
    <text evidence="2 14">Porphyrin-containing compound metabolism; protoporphyrin-IX biosynthesis; protoporphyrin-IX from protoporphyrinogen-IX: step 1/1.</text>
</comment>
<feature type="transmembrane region" description="Helical" evidence="14">
    <location>
        <begin position="93"/>
        <end position="111"/>
    </location>
</feature>
<dbReference type="GO" id="GO:0005886">
    <property type="term" value="C:plasma membrane"/>
    <property type="evidence" value="ECO:0007669"/>
    <property type="project" value="UniProtKB-SubCell"/>
</dbReference>
<feature type="transmembrane region" description="Helical" evidence="14">
    <location>
        <begin position="20"/>
        <end position="37"/>
    </location>
</feature>
<evidence type="ECO:0000256" key="9">
    <source>
        <dbReference type="ARBA" id="ARBA00022989"/>
    </source>
</evidence>
<evidence type="ECO:0000256" key="3">
    <source>
        <dbReference type="ARBA" id="ARBA00006501"/>
    </source>
</evidence>
<comment type="function">
    <text evidence="14">Catalyzes the oxidation of protoporphyrinogen IX to protoporphyrin IX.</text>
</comment>
<dbReference type="GO" id="GO:0046872">
    <property type="term" value="F:metal ion binding"/>
    <property type="evidence" value="ECO:0007669"/>
    <property type="project" value="UniProtKB-KW"/>
</dbReference>
<name>A0AAE3QG40_9HYPH</name>
<evidence type="ECO:0000256" key="13">
    <source>
        <dbReference type="ARBA" id="ARBA00048390"/>
    </source>
</evidence>
<gene>
    <name evidence="15" type="primary">hemJ</name>
    <name evidence="15" type="ORF">MRS75_14405</name>
</gene>
<comment type="caution">
    <text evidence="15">The sequence shown here is derived from an EMBL/GenBank/DDBJ whole genome shotgun (WGS) entry which is preliminary data.</text>
</comment>
<evidence type="ECO:0000256" key="14">
    <source>
        <dbReference type="HAMAP-Rule" id="MF_02239"/>
    </source>
</evidence>
<dbReference type="Pfam" id="PF03653">
    <property type="entry name" value="UPF0093"/>
    <property type="match status" value="1"/>
</dbReference>
<dbReference type="AlphaFoldDB" id="A0AAE3QG40"/>
<feature type="transmembrane region" description="Helical" evidence="14">
    <location>
        <begin position="43"/>
        <end position="63"/>
    </location>
</feature>
<feature type="binding site" description="axial binding residue" evidence="14">
    <location>
        <position position="49"/>
    </location>
    <ligand>
        <name>heme</name>
        <dbReference type="ChEBI" id="CHEBI:30413"/>
    </ligand>
    <ligandPart>
        <name>Fe</name>
        <dbReference type="ChEBI" id="CHEBI:18248"/>
    </ligandPart>
</feature>
<evidence type="ECO:0000256" key="8">
    <source>
        <dbReference type="ARBA" id="ARBA00022723"/>
    </source>
</evidence>
<keyword evidence="12 14" id="KW-0472">Membrane</keyword>
<dbReference type="Proteomes" id="UP001161580">
    <property type="component" value="Unassembled WGS sequence"/>
</dbReference>
<keyword evidence="9 14" id="KW-1133">Transmembrane helix</keyword>
<reference evidence="15" key="1">
    <citation type="submission" date="2022-03" db="EMBL/GenBank/DDBJ databases">
        <title>Fererhizobium litorale gen. nov., sp. nov., isolated from sandy sediments of the Sea of Japan seashore.</title>
        <authorList>
            <person name="Romanenko L."/>
            <person name="Kurilenko V."/>
            <person name="Otstavnykh N."/>
            <person name="Svetashev V."/>
            <person name="Tekutyeva L."/>
            <person name="Isaeva M."/>
            <person name="Mikhailov V."/>
        </authorList>
    </citation>
    <scope>NUCLEOTIDE SEQUENCE</scope>
    <source>
        <strain evidence="15">KMM 9576</strain>
    </source>
</reference>
<keyword evidence="8 14" id="KW-0479">Metal-binding</keyword>
<keyword evidence="16" id="KW-1185">Reference proteome</keyword>